<dbReference type="Proteomes" id="UP000298579">
    <property type="component" value="Chromosome linear"/>
</dbReference>
<sequence length="180" mass="20468">MQLQELLQLDEEIKEDIKRLGFRLKRQNPPRTVAFNCLAVSVGLAEQLEFAIHVAFDHYADQRIIIHIGNLGKEDCVGAEDGEDDGWLWKDRTIENLAADLPYLAATEGLGYHAWLSFAGSIIDPTIRYSIPSDEPNSNSVPLYISRDGTFHPPGLRPRYKSLREFTFTDFDEIRLLPLP</sequence>
<dbReference type="AlphaFoldDB" id="A0AAE6BI71"/>
<accession>A0AAE6BI71</accession>
<evidence type="ECO:0000313" key="1">
    <source>
        <dbReference type="EMBL" id="QCL82017.1"/>
    </source>
</evidence>
<organism evidence="1 2">
    <name type="scientific">Agrobacterium tumefaciens</name>
    <dbReference type="NCBI Taxonomy" id="358"/>
    <lineage>
        <taxon>Bacteria</taxon>
        <taxon>Pseudomonadati</taxon>
        <taxon>Pseudomonadota</taxon>
        <taxon>Alphaproteobacteria</taxon>
        <taxon>Hyphomicrobiales</taxon>
        <taxon>Rhizobiaceae</taxon>
        <taxon>Rhizobium/Agrobacterium group</taxon>
        <taxon>Agrobacterium</taxon>
        <taxon>Agrobacterium tumefaciens complex</taxon>
    </lineage>
</organism>
<dbReference type="EMBL" id="CP039898">
    <property type="protein sequence ID" value="QCL82017.1"/>
    <property type="molecule type" value="Genomic_DNA"/>
</dbReference>
<reference evidence="1 2" key="1">
    <citation type="submission" date="2019-04" db="EMBL/GenBank/DDBJ databases">
        <title>Complete genome sequence of Agrobacterium tumefaciens CFBP5877.</title>
        <authorList>
            <person name="Huang Y.-Y."/>
            <person name="Chiang H.-Y."/>
            <person name="Chou L."/>
            <person name="Lai E.-M."/>
            <person name="Kuo C.-H."/>
        </authorList>
    </citation>
    <scope>NUCLEOTIDE SEQUENCE [LARGE SCALE GENOMIC DNA]</scope>
    <source>
        <strain evidence="1 2">CFBP5877</strain>
    </source>
</reference>
<protein>
    <submittedName>
        <fullName evidence="1">Uncharacterized protein</fullName>
    </submittedName>
</protein>
<evidence type="ECO:0000313" key="2">
    <source>
        <dbReference type="Proteomes" id="UP000298579"/>
    </source>
</evidence>
<proteinExistence type="predicted"/>
<dbReference type="RefSeq" id="WP_130932525.1">
    <property type="nucleotide sequence ID" value="NZ_CP039889.1"/>
</dbReference>
<name>A0AAE6BI71_AGRTU</name>
<gene>
    <name evidence="1" type="ORF">CFBP5877_23460</name>
</gene>